<dbReference type="AlphaFoldDB" id="A0A3B0ZAS7"/>
<keyword evidence="2" id="KW-1003">Cell membrane</keyword>
<dbReference type="GO" id="GO:0005886">
    <property type="term" value="C:plasma membrane"/>
    <property type="evidence" value="ECO:0007669"/>
    <property type="project" value="UniProtKB-SubCell"/>
</dbReference>
<evidence type="ECO:0000256" key="8">
    <source>
        <dbReference type="SAM" id="Phobius"/>
    </source>
</evidence>
<evidence type="ECO:0000256" key="1">
    <source>
        <dbReference type="ARBA" id="ARBA00004651"/>
    </source>
</evidence>
<evidence type="ECO:0000313" key="10">
    <source>
        <dbReference type="EMBL" id="VAW90505.1"/>
    </source>
</evidence>
<keyword evidence="5 8" id="KW-0472">Membrane</keyword>
<dbReference type="NCBIfam" id="TIGR03007">
    <property type="entry name" value="pepcterm_ChnLen"/>
    <property type="match status" value="1"/>
</dbReference>
<accession>A0A3B0ZAS7</accession>
<keyword evidence="6" id="KW-0175">Coiled coil</keyword>
<proteinExistence type="predicted"/>
<sequence>MEAMLRELLFPHVRALIRYRWQALAVAWLVAMIGWPVVMVMPDKFEASTRVYVDTDSILLPLLEGLTVQPDIEQRLLIMTKTLLSRPNLEKVVDEVNFGGEFSAAGAKEKLVERLANEIRLISPSARSRGQNNLYTLHYAHNDPATAKQVIQVLLNILVETALGSSRQDSDSAQQFLAQQIKQYDTRLVLAEDRLMTFKRKNFNILPSQEGGFFQDLRQAEQNLDAANLEMREAEFSRKELENRLLEFVASFEGGEIKVDGRYDERLRTMQAQLDEKKLRFTDLHPDIIELERVINELEQLKLQELRGKNGSSSHSSKPEDSRLHQELTLALAQANARIASLRVRMNEYQKRARVLKERISTLPEVEAELASLSRDYDITKMKYEQLVERLESARLSESADESGDNVKFRVIDPPWVPATPSGPQRLLLLTMVLAAAIGIGMGLAILIGFLRPVVSDMYGLAKITDLSIYGAVTRIDSGMASIATIVKTHLLFLILIVMLLASYGTFLWLSMMEQSLSDLFVMVRKLL</sequence>
<evidence type="ECO:0000256" key="5">
    <source>
        <dbReference type="ARBA" id="ARBA00023136"/>
    </source>
</evidence>
<evidence type="ECO:0000256" key="6">
    <source>
        <dbReference type="SAM" id="Coils"/>
    </source>
</evidence>
<keyword evidence="4 8" id="KW-1133">Transmembrane helix</keyword>
<reference evidence="10" key="1">
    <citation type="submission" date="2018-06" db="EMBL/GenBank/DDBJ databases">
        <authorList>
            <person name="Zhirakovskaya E."/>
        </authorList>
    </citation>
    <scope>NUCLEOTIDE SEQUENCE</scope>
</reference>
<feature type="transmembrane region" description="Helical" evidence="8">
    <location>
        <begin position="21"/>
        <end position="41"/>
    </location>
</feature>
<dbReference type="EMBL" id="UOFQ01000201">
    <property type="protein sequence ID" value="VAW90505.1"/>
    <property type="molecule type" value="Genomic_DNA"/>
</dbReference>
<dbReference type="GO" id="GO:0004713">
    <property type="term" value="F:protein tyrosine kinase activity"/>
    <property type="evidence" value="ECO:0007669"/>
    <property type="project" value="TreeGrafter"/>
</dbReference>
<feature type="transmembrane region" description="Helical" evidence="8">
    <location>
        <begin position="427"/>
        <end position="451"/>
    </location>
</feature>
<name>A0A3B0ZAS7_9ZZZZ</name>
<evidence type="ECO:0000256" key="7">
    <source>
        <dbReference type="SAM" id="MobiDB-lite"/>
    </source>
</evidence>
<protein>
    <recommendedName>
        <fullName evidence="9">Polysaccharide chain length determinant N-terminal domain-containing protein</fullName>
    </recommendedName>
</protein>
<feature type="coiled-coil region" evidence="6">
    <location>
        <begin position="325"/>
        <end position="359"/>
    </location>
</feature>
<organism evidence="10">
    <name type="scientific">hydrothermal vent metagenome</name>
    <dbReference type="NCBI Taxonomy" id="652676"/>
    <lineage>
        <taxon>unclassified sequences</taxon>
        <taxon>metagenomes</taxon>
        <taxon>ecological metagenomes</taxon>
    </lineage>
</organism>
<feature type="coiled-coil region" evidence="6">
    <location>
        <begin position="217"/>
        <end position="244"/>
    </location>
</feature>
<keyword evidence="3 8" id="KW-0812">Transmembrane</keyword>
<dbReference type="PANTHER" id="PTHR32309:SF13">
    <property type="entry name" value="FERRIC ENTEROBACTIN TRANSPORT PROTEIN FEPE"/>
    <property type="match status" value="1"/>
</dbReference>
<feature type="region of interest" description="Disordered" evidence="7">
    <location>
        <begin position="306"/>
        <end position="325"/>
    </location>
</feature>
<feature type="transmembrane region" description="Helical" evidence="8">
    <location>
        <begin position="491"/>
        <end position="512"/>
    </location>
</feature>
<evidence type="ECO:0000256" key="3">
    <source>
        <dbReference type="ARBA" id="ARBA00022692"/>
    </source>
</evidence>
<dbReference type="PANTHER" id="PTHR32309">
    <property type="entry name" value="TYROSINE-PROTEIN KINASE"/>
    <property type="match status" value="1"/>
</dbReference>
<feature type="domain" description="Polysaccharide chain length determinant N-terminal" evidence="9">
    <location>
        <begin position="13"/>
        <end position="95"/>
    </location>
</feature>
<evidence type="ECO:0000256" key="4">
    <source>
        <dbReference type="ARBA" id="ARBA00022989"/>
    </source>
</evidence>
<evidence type="ECO:0000259" key="9">
    <source>
        <dbReference type="Pfam" id="PF02706"/>
    </source>
</evidence>
<evidence type="ECO:0000256" key="2">
    <source>
        <dbReference type="ARBA" id="ARBA00022475"/>
    </source>
</evidence>
<dbReference type="InterPro" id="IPR014345">
    <property type="entry name" value="XrtA_polysacc_chain"/>
</dbReference>
<dbReference type="InterPro" id="IPR050445">
    <property type="entry name" value="Bact_polysacc_biosynth/exp"/>
</dbReference>
<comment type="subcellular location">
    <subcellularLocation>
        <location evidence="1">Cell membrane</location>
        <topology evidence="1">Multi-pass membrane protein</topology>
    </subcellularLocation>
</comment>
<gene>
    <name evidence="10" type="ORF">MNBD_GAMMA17-1993</name>
</gene>
<dbReference type="Pfam" id="PF02706">
    <property type="entry name" value="Wzz"/>
    <property type="match status" value="1"/>
</dbReference>
<dbReference type="InterPro" id="IPR003856">
    <property type="entry name" value="LPS_length_determ_N"/>
</dbReference>